<feature type="transmembrane region" description="Helical" evidence="7">
    <location>
        <begin position="645"/>
        <end position="666"/>
    </location>
</feature>
<evidence type="ECO:0000256" key="5">
    <source>
        <dbReference type="ARBA" id="ARBA00023136"/>
    </source>
</evidence>
<dbReference type="InterPro" id="IPR036259">
    <property type="entry name" value="MFS_trans_sf"/>
</dbReference>
<evidence type="ECO:0000259" key="8">
    <source>
        <dbReference type="Pfam" id="PF00975"/>
    </source>
</evidence>
<sequence>MQSLDLRQARRAGQHPLLHELTHLDPAAPVVRTYVCVPFGGGDAVVYQPVADALPAGHRLFSVAMPGHDPGTDEPAMPFDELAGRCAAEILARVDGPLVLYGHGGVGSALALELTRRLAAAGRPLDAVYVGAVFPFARPKSRLINGMSAWLRRLRSDQAYANGLAAQGLELGDLEPEQAQRVVRSLRNDADKAEEQYARLLQHTGERLPAPIITIVGDDDPTTGYHDERFREWHALTDTAALVVLAGAGHYFVRHRAKEVARIITTVDTTLPLGTAPVEPGDGWRLAGVSRSRERDHRTGPRPSMRRFATVATSQLVALTGAQIADFAIPLWIYGMTGSLTRFGLLTLLAIAPGVLVAPLAGAVIDRVDRRVVMLAGDSAAGLVIAATAACYASGNLLQWPIYPLLALLSVALTFQRLAYLSAVPQLVPKQFLGHANGLVQTADGTARLIAPLAGAALLAAFGIEWILLLELATIVVSVAVVVAVRFPRTMAHQRREPLLAEIVAGLRYSVGNRSFRAMLGLFAVVNVFMSPLILLVQPLALSFTTLATAGWISFAGGLGAATGGLMLTVWGGPRRRRMRAVLLFILLFAVFAVLTGWRASPYPVAVGVFGILFSLSVTNGIYMTMIQVKVPQRFHGRVLAANQMIAWSSMPVAFLLVAPGASHLLNPMLEPGGLLTSTAGVLIGVGPGRGIGLTYILCGLAIAVVALRALRHPRLSRFDEEVPDAGIT</sequence>
<dbReference type="PANTHER" id="PTHR23513:SF6">
    <property type="entry name" value="MAJOR FACILITATOR SUPERFAMILY ASSOCIATED DOMAIN-CONTAINING PROTEIN"/>
    <property type="match status" value="1"/>
</dbReference>
<evidence type="ECO:0000256" key="3">
    <source>
        <dbReference type="ARBA" id="ARBA00022692"/>
    </source>
</evidence>
<feature type="transmembrane region" description="Helical" evidence="7">
    <location>
        <begin position="518"/>
        <end position="537"/>
    </location>
</feature>
<keyword evidence="3 7" id="KW-0812">Transmembrane</keyword>
<evidence type="ECO:0000313" key="9">
    <source>
        <dbReference type="EMBL" id="PWK45182.1"/>
    </source>
</evidence>
<dbReference type="CDD" id="cd06173">
    <property type="entry name" value="MFS_MefA_like"/>
    <property type="match status" value="1"/>
</dbReference>
<comment type="caution">
    <text evidence="9">The sequence shown here is derived from an EMBL/GenBank/DDBJ whole genome shotgun (WGS) entry which is preliminary data.</text>
</comment>
<dbReference type="SUPFAM" id="SSF103473">
    <property type="entry name" value="MFS general substrate transporter"/>
    <property type="match status" value="1"/>
</dbReference>
<dbReference type="RefSeq" id="WP_158319347.1">
    <property type="nucleotide sequence ID" value="NZ_BONA01000061.1"/>
</dbReference>
<keyword evidence="5 7" id="KW-0472">Membrane</keyword>
<protein>
    <submittedName>
        <fullName evidence="9">Surfactin synthase thioesterase subunit</fullName>
    </submittedName>
</protein>
<feature type="transmembrane region" description="Helical" evidence="7">
    <location>
        <begin position="372"/>
        <end position="395"/>
    </location>
</feature>
<feature type="transmembrane region" description="Helical" evidence="7">
    <location>
        <begin position="468"/>
        <end position="487"/>
    </location>
</feature>
<dbReference type="GO" id="GO:0005886">
    <property type="term" value="C:plasma membrane"/>
    <property type="evidence" value="ECO:0007669"/>
    <property type="project" value="UniProtKB-SubCell"/>
</dbReference>
<accession>A0A316FA51</accession>
<dbReference type="InterPro" id="IPR011701">
    <property type="entry name" value="MFS"/>
</dbReference>
<dbReference type="Proteomes" id="UP000245697">
    <property type="component" value="Unassembled WGS sequence"/>
</dbReference>
<feature type="domain" description="Thioesterase" evidence="8">
    <location>
        <begin position="35"/>
        <end position="136"/>
    </location>
</feature>
<name>A0A316FA51_9ACTN</name>
<feature type="transmembrane region" description="Helical" evidence="7">
    <location>
        <begin position="581"/>
        <end position="599"/>
    </location>
</feature>
<dbReference type="Pfam" id="PF00975">
    <property type="entry name" value="Thioesterase"/>
    <property type="match status" value="1"/>
</dbReference>
<keyword evidence="10" id="KW-1185">Reference proteome</keyword>
<dbReference type="EMBL" id="QGGR01000011">
    <property type="protein sequence ID" value="PWK45182.1"/>
    <property type="molecule type" value="Genomic_DNA"/>
</dbReference>
<dbReference type="AlphaFoldDB" id="A0A316FA51"/>
<proteinExistence type="predicted"/>
<keyword evidence="2" id="KW-1003">Cell membrane</keyword>
<feature type="region of interest" description="Disordered" evidence="6">
    <location>
        <begin position="284"/>
        <end position="303"/>
    </location>
</feature>
<feature type="transmembrane region" description="Helical" evidence="7">
    <location>
        <begin position="605"/>
        <end position="624"/>
    </location>
</feature>
<feature type="transmembrane region" description="Helical" evidence="7">
    <location>
        <begin position="549"/>
        <end position="569"/>
    </location>
</feature>
<evidence type="ECO:0000256" key="7">
    <source>
        <dbReference type="SAM" id="Phobius"/>
    </source>
</evidence>
<dbReference type="Gene3D" id="3.40.50.1820">
    <property type="entry name" value="alpha/beta hydrolase"/>
    <property type="match status" value="1"/>
</dbReference>
<dbReference type="PANTHER" id="PTHR23513">
    <property type="entry name" value="INTEGRAL MEMBRANE EFFLUX PROTEIN-RELATED"/>
    <property type="match status" value="1"/>
</dbReference>
<comment type="subcellular location">
    <subcellularLocation>
        <location evidence="1">Cell membrane</location>
        <topology evidence="1">Multi-pass membrane protein</topology>
    </subcellularLocation>
</comment>
<dbReference type="GO" id="GO:0022857">
    <property type="term" value="F:transmembrane transporter activity"/>
    <property type="evidence" value="ECO:0007669"/>
    <property type="project" value="InterPro"/>
</dbReference>
<evidence type="ECO:0000256" key="2">
    <source>
        <dbReference type="ARBA" id="ARBA00022475"/>
    </source>
</evidence>
<feature type="transmembrane region" description="Helical" evidence="7">
    <location>
        <begin position="692"/>
        <end position="711"/>
    </location>
</feature>
<organism evidence="9 10">
    <name type="scientific">Actinoplanes xinjiangensis</name>
    <dbReference type="NCBI Taxonomy" id="512350"/>
    <lineage>
        <taxon>Bacteria</taxon>
        <taxon>Bacillati</taxon>
        <taxon>Actinomycetota</taxon>
        <taxon>Actinomycetes</taxon>
        <taxon>Micromonosporales</taxon>
        <taxon>Micromonosporaceae</taxon>
        <taxon>Actinoplanes</taxon>
    </lineage>
</organism>
<dbReference type="OrthoDB" id="2472181at2"/>
<dbReference type="Pfam" id="PF07690">
    <property type="entry name" value="MFS_1"/>
    <property type="match status" value="1"/>
</dbReference>
<evidence type="ECO:0000313" key="10">
    <source>
        <dbReference type="Proteomes" id="UP000245697"/>
    </source>
</evidence>
<feature type="transmembrane region" description="Helical" evidence="7">
    <location>
        <begin position="345"/>
        <end position="365"/>
    </location>
</feature>
<dbReference type="SUPFAM" id="SSF53474">
    <property type="entry name" value="alpha/beta-Hydrolases"/>
    <property type="match status" value="1"/>
</dbReference>
<dbReference type="Gene3D" id="1.20.1250.20">
    <property type="entry name" value="MFS general substrate transporter like domains"/>
    <property type="match status" value="1"/>
</dbReference>
<feature type="transmembrane region" description="Helical" evidence="7">
    <location>
        <begin position="308"/>
        <end position="333"/>
    </location>
</feature>
<evidence type="ECO:0000256" key="6">
    <source>
        <dbReference type="SAM" id="MobiDB-lite"/>
    </source>
</evidence>
<gene>
    <name evidence="9" type="ORF">BC793_111156</name>
</gene>
<dbReference type="InterPro" id="IPR029058">
    <property type="entry name" value="AB_hydrolase_fold"/>
</dbReference>
<evidence type="ECO:0000256" key="1">
    <source>
        <dbReference type="ARBA" id="ARBA00004651"/>
    </source>
</evidence>
<evidence type="ECO:0000256" key="4">
    <source>
        <dbReference type="ARBA" id="ARBA00022989"/>
    </source>
</evidence>
<reference evidence="9 10" key="1">
    <citation type="submission" date="2018-05" db="EMBL/GenBank/DDBJ databases">
        <title>Genomic Encyclopedia of Archaeal and Bacterial Type Strains, Phase II (KMG-II): from individual species to whole genera.</title>
        <authorList>
            <person name="Goeker M."/>
        </authorList>
    </citation>
    <scope>NUCLEOTIDE SEQUENCE [LARGE SCALE GENOMIC DNA]</scope>
    <source>
        <strain evidence="9 10">DSM 45184</strain>
    </source>
</reference>
<dbReference type="InterPro" id="IPR001031">
    <property type="entry name" value="Thioesterase"/>
</dbReference>
<keyword evidence="4 7" id="KW-1133">Transmembrane helix</keyword>